<proteinExistence type="predicted"/>
<gene>
    <name evidence="2" type="ORF">SFRICE_031200</name>
</gene>
<accession>A0A2H1V5R5</accession>
<feature type="compositionally biased region" description="Basic and acidic residues" evidence="1">
    <location>
        <begin position="68"/>
        <end position="81"/>
    </location>
</feature>
<evidence type="ECO:0000313" key="2">
    <source>
        <dbReference type="EMBL" id="SOQ36116.1"/>
    </source>
</evidence>
<organism evidence="2">
    <name type="scientific">Spodoptera frugiperda</name>
    <name type="common">Fall armyworm</name>
    <dbReference type="NCBI Taxonomy" id="7108"/>
    <lineage>
        <taxon>Eukaryota</taxon>
        <taxon>Metazoa</taxon>
        <taxon>Ecdysozoa</taxon>
        <taxon>Arthropoda</taxon>
        <taxon>Hexapoda</taxon>
        <taxon>Insecta</taxon>
        <taxon>Pterygota</taxon>
        <taxon>Neoptera</taxon>
        <taxon>Endopterygota</taxon>
        <taxon>Lepidoptera</taxon>
        <taxon>Glossata</taxon>
        <taxon>Ditrysia</taxon>
        <taxon>Noctuoidea</taxon>
        <taxon>Noctuidae</taxon>
        <taxon>Amphipyrinae</taxon>
        <taxon>Spodoptera</taxon>
    </lineage>
</organism>
<reference evidence="2" key="1">
    <citation type="submission" date="2016-07" db="EMBL/GenBank/DDBJ databases">
        <authorList>
            <person name="Bretaudeau A."/>
        </authorList>
    </citation>
    <scope>NUCLEOTIDE SEQUENCE</scope>
    <source>
        <strain evidence="2">Rice</strain>
        <tissue evidence="2">Whole body</tissue>
    </source>
</reference>
<sequence>MASSKVQLSIVSLAGRVVASVTAGQLVSWSIPGLSKILIGIFRFFKKISVVTRSLELCPKSREGLKGEKKFLRRHEQDTKKFPKNRKVPSSTLPDPGTEHDTPCPSVALVTTRPKLSPVSWVRLKTYNFKYDNQTRNSNLWITQRVVPCENRTCDTLHGSQLPSHRANCAVKPLWYQIMKLIPQTASLVEWSQVRLPNKRSRVRLPGWANGRKCDCRTRGFGFNSRVGQSITGLFSVFRKILSSSTESKIVTHPHYMGLITQMNVIRTIFLTSPHIKIFFCVVSAFTNIQFHMYMTARPETTICGSHKEMLRENRTCYKLHGSQLPSQHTNRAVRKGDPLPSIVHGIKYRDKQYFCVIPLR</sequence>
<name>A0A2H1V5R5_SPOFR</name>
<protein>
    <submittedName>
        <fullName evidence="2">SFRICE_031200</fullName>
    </submittedName>
</protein>
<feature type="region of interest" description="Disordered" evidence="1">
    <location>
        <begin position="68"/>
        <end position="106"/>
    </location>
</feature>
<dbReference type="AlphaFoldDB" id="A0A2H1V5R5"/>
<dbReference type="EMBL" id="ODYU01000796">
    <property type="protein sequence ID" value="SOQ36116.1"/>
    <property type="molecule type" value="Genomic_DNA"/>
</dbReference>
<evidence type="ECO:0000256" key="1">
    <source>
        <dbReference type="SAM" id="MobiDB-lite"/>
    </source>
</evidence>